<accession>A0AAN4ZFE9</accession>
<organism evidence="2 3">
    <name type="scientific">Pristionchus mayeri</name>
    <dbReference type="NCBI Taxonomy" id="1317129"/>
    <lineage>
        <taxon>Eukaryota</taxon>
        <taxon>Metazoa</taxon>
        <taxon>Ecdysozoa</taxon>
        <taxon>Nematoda</taxon>
        <taxon>Chromadorea</taxon>
        <taxon>Rhabditida</taxon>
        <taxon>Rhabditina</taxon>
        <taxon>Diplogasteromorpha</taxon>
        <taxon>Diplogasteroidea</taxon>
        <taxon>Neodiplogasteridae</taxon>
        <taxon>Pristionchus</taxon>
    </lineage>
</organism>
<gene>
    <name evidence="2" type="ORF">PMAYCL1PPCAC_08321</name>
</gene>
<evidence type="ECO:0000313" key="3">
    <source>
        <dbReference type="Proteomes" id="UP001328107"/>
    </source>
</evidence>
<evidence type="ECO:0000313" key="2">
    <source>
        <dbReference type="EMBL" id="GMR38126.1"/>
    </source>
</evidence>
<sequence length="293" mass="33117">EADKSKVPVPAPSSILAKKVEKREGKKQKKVEKKSEGNFLAASSYNRSEVSPPISDVVRYGVLSRDFSLVNNPFKEINHSGDPNAHKEIVRRTAAKNILTIDYNHVTPVTGVKPLGILSFISVTGGQCSTEDEVLLFSVKLQELYKCRDKGRFHNLTKHFLDYEKIKCIICNTRISTRKKSAAKPGCLIKHLIDNDHIKKMIDSKLVYQLEPLAFWMYALRIAQKEDLWRKEEARVPESEVHLPTHSQVVRPSIDPRSPLSVLYHHKEVPNPCNALQRADEQEGSSFLVGCPL</sequence>
<keyword evidence="3" id="KW-1185">Reference proteome</keyword>
<proteinExistence type="predicted"/>
<protein>
    <submittedName>
        <fullName evidence="2">Uncharacterized protein</fullName>
    </submittedName>
</protein>
<dbReference type="EMBL" id="BTRK01000002">
    <property type="protein sequence ID" value="GMR38126.1"/>
    <property type="molecule type" value="Genomic_DNA"/>
</dbReference>
<feature type="non-terminal residue" evidence="2">
    <location>
        <position position="1"/>
    </location>
</feature>
<reference evidence="3" key="1">
    <citation type="submission" date="2022-10" db="EMBL/GenBank/DDBJ databases">
        <title>Genome assembly of Pristionchus species.</title>
        <authorList>
            <person name="Yoshida K."/>
            <person name="Sommer R.J."/>
        </authorList>
    </citation>
    <scope>NUCLEOTIDE SEQUENCE [LARGE SCALE GENOMIC DNA]</scope>
    <source>
        <strain evidence="3">RS5460</strain>
    </source>
</reference>
<feature type="region of interest" description="Disordered" evidence="1">
    <location>
        <begin position="1"/>
        <end position="35"/>
    </location>
</feature>
<comment type="caution">
    <text evidence="2">The sequence shown here is derived from an EMBL/GenBank/DDBJ whole genome shotgun (WGS) entry which is preliminary data.</text>
</comment>
<dbReference type="Proteomes" id="UP001328107">
    <property type="component" value="Unassembled WGS sequence"/>
</dbReference>
<dbReference type="AlphaFoldDB" id="A0AAN4ZFE9"/>
<evidence type="ECO:0000256" key="1">
    <source>
        <dbReference type="SAM" id="MobiDB-lite"/>
    </source>
</evidence>
<name>A0AAN4ZFE9_9BILA</name>